<feature type="disulfide bond" evidence="3">
    <location>
        <begin position="120"/>
        <end position="140"/>
    </location>
</feature>
<feature type="disulfide bond" evidence="3">
    <location>
        <begin position="42"/>
        <end position="77"/>
    </location>
</feature>
<dbReference type="CDD" id="cd23992">
    <property type="entry name" value="PBP_GOBP"/>
    <property type="match status" value="1"/>
</dbReference>
<protein>
    <submittedName>
        <fullName evidence="5">Pheromone-binding protein 1</fullName>
    </submittedName>
</protein>
<feature type="chain" id="PRO_5006048974" evidence="4">
    <location>
        <begin position="24"/>
        <end position="166"/>
    </location>
</feature>
<accession>A0A0P0IWU3</accession>
<dbReference type="AlphaFoldDB" id="A0A0P0IWU3"/>
<reference evidence="5" key="1">
    <citation type="submission" date="2015-05" db="EMBL/GenBank/DDBJ databases">
        <authorList>
            <person name="Wang D.B."/>
            <person name="Wang M."/>
        </authorList>
    </citation>
    <scope>NUCLEOTIDE SEQUENCE</scope>
    <source>
        <tissue evidence="5">Antenna</tissue>
    </source>
</reference>
<keyword evidence="4" id="KW-0732">Signal</keyword>
<dbReference type="GO" id="GO:0005549">
    <property type="term" value="F:odorant binding"/>
    <property type="evidence" value="ECO:0007669"/>
    <property type="project" value="InterPro"/>
</dbReference>
<dbReference type="Gene3D" id="1.10.238.20">
    <property type="entry name" value="Pheromone/general odorant binding protein domain"/>
    <property type="match status" value="1"/>
</dbReference>
<dbReference type="Pfam" id="PF01395">
    <property type="entry name" value="PBP_GOBP"/>
    <property type="match status" value="1"/>
</dbReference>
<dbReference type="InterPro" id="IPR036728">
    <property type="entry name" value="PBP_GOBP_sf"/>
</dbReference>
<keyword evidence="2" id="KW-0813">Transport</keyword>
<proteinExistence type="evidence at transcript level"/>
<evidence type="ECO:0000256" key="3">
    <source>
        <dbReference type="PIRSR" id="PIRSR015604-1"/>
    </source>
</evidence>
<dbReference type="SMR" id="A0A0P0IWU3"/>
<organism evidence="5">
    <name type="scientific">Athetis dissimilis</name>
    <name type="common">Moth</name>
    <name type="synonym">Proxenus dissimilis</name>
    <dbReference type="NCBI Taxonomy" id="1737331"/>
    <lineage>
        <taxon>Eukaryota</taxon>
        <taxon>Metazoa</taxon>
        <taxon>Ecdysozoa</taxon>
        <taxon>Arthropoda</taxon>
        <taxon>Hexapoda</taxon>
        <taxon>Insecta</taxon>
        <taxon>Pterygota</taxon>
        <taxon>Neoptera</taxon>
        <taxon>Endopterygota</taxon>
        <taxon>Lepidoptera</taxon>
        <taxon>Glossata</taxon>
        <taxon>Ditrysia</taxon>
        <taxon>Noctuoidea</taxon>
        <taxon>Noctuidae</taxon>
        <taxon>Noctuinae</taxon>
        <taxon>Athetis</taxon>
    </lineage>
</organism>
<feature type="disulfide bond" evidence="3">
    <location>
        <begin position="73"/>
        <end position="131"/>
    </location>
</feature>
<dbReference type="PIRSF" id="PIRSF015604">
    <property type="entry name" value="Odorant/phero_bd"/>
    <property type="match status" value="1"/>
</dbReference>
<dbReference type="InterPro" id="IPR006170">
    <property type="entry name" value="PBP/GOBP"/>
</dbReference>
<dbReference type="EMBL" id="KR780029">
    <property type="protein sequence ID" value="ALJ93808.1"/>
    <property type="molecule type" value="mRNA"/>
</dbReference>
<evidence type="ECO:0000256" key="2">
    <source>
        <dbReference type="ARBA" id="ARBA00022448"/>
    </source>
</evidence>
<keyword evidence="3" id="KW-1015">Disulfide bond</keyword>
<dbReference type="PRINTS" id="PR00484">
    <property type="entry name" value="PBPGOBP"/>
</dbReference>
<comment type="similarity">
    <text evidence="1">Belongs to the PBP/GOBP family.</text>
</comment>
<sequence>MADSRWRFTRFVCVMLMTSSVMASKELMTKMSTGFTKVLDQCKSEVNVGDHIMQDMYNFWREEYELVNRDLGCLVICMANKLELIGDNQKLHHGKAEEFAKSHGADDDQAKQLVAIVHDCENQHQAIEDACARMLEISKCFRTKIHELKWAPSMEVVMEEIMAAAN</sequence>
<evidence type="ECO:0000256" key="4">
    <source>
        <dbReference type="SAM" id="SignalP"/>
    </source>
</evidence>
<evidence type="ECO:0000256" key="1">
    <source>
        <dbReference type="ARBA" id="ARBA00008098"/>
    </source>
</evidence>
<feature type="signal peptide" evidence="4">
    <location>
        <begin position="1"/>
        <end position="23"/>
    </location>
</feature>
<evidence type="ECO:0000313" key="5">
    <source>
        <dbReference type="EMBL" id="ALJ93808.1"/>
    </source>
</evidence>
<dbReference type="SUPFAM" id="SSF47565">
    <property type="entry name" value="Insect pheromone/odorant-binding proteins"/>
    <property type="match status" value="1"/>
</dbReference>
<dbReference type="SMART" id="SM00708">
    <property type="entry name" value="PhBP"/>
    <property type="match status" value="1"/>
</dbReference>
<name>A0A0P0IWU3_ATHDI</name>
<dbReference type="InterPro" id="IPR006072">
    <property type="entry name" value="Odorant/phero-bd_Lep"/>
</dbReference>